<evidence type="ECO:0000313" key="2">
    <source>
        <dbReference type="EMBL" id="KAK0436422.1"/>
    </source>
</evidence>
<reference evidence="2" key="1">
    <citation type="submission" date="2023-06" db="EMBL/GenBank/DDBJ databases">
        <authorList>
            <consortium name="Lawrence Berkeley National Laboratory"/>
            <person name="Ahrendt S."/>
            <person name="Sahu N."/>
            <person name="Indic B."/>
            <person name="Wong-Bajracharya J."/>
            <person name="Merenyi Z."/>
            <person name="Ke H.-M."/>
            <person name="Monk M."/>
            <person name="Kocsube S."/>
            <person name="Drula E."/>
            <person name="Lipzen A."/>
            <person name="Balint B."/>
            <person name="Henrissat B."/>
            <person name="Andreopoulos B."/>
            <person name="Martin F.M."/>
            <person name="Harder C.B."/>
            <person name="Rigling D."/>
            <person name="Ford K.L."/>
            <person name="Foster G.D."/>
            <person name="Pangilinan J."/>
            <person name="Papanicolaou A."/>
            <person name="Barry K."/>
            <person name="LaButti K."/>
            <person name="Viragh M."/>
            <person name="Koriabine M."/>
            <person name="Yan M."/>
            <person name="Riley R."/>
            <person name="Champramary S."/>
            <person name="Plett K.L."/>
            <person name="Tsai I.J."/>
            <person name="Slot J."/>
            <person name="Sipos G."/>
            <person name="Plett J."/>
            <person name="Nagy L.G."/>
            <person name="Grigoriev I.V."/>
        </authorList>
    </citation>
    <scope>NUCLEOTIDE SEQUENCE</scope>
    <source>
        <strain evidence="2">FPL87.14</strain>
    </source>
</reference>
<evidence type="ECO:0000313" key="3">
    <source>
        <dbReference type="Proteomes" id="UP001175226"/>
    </source>
</evidence>
<protein>
    <recommendedName>
        <fullName evidence="4">Secreted protein</fullName>
    </recommendedName>
</protein>
<keyword evidence="1" id="KW-0732">Signal</keyword>
<keyword evidence="3" id="KW-1185">Reference proteome</keyword>
<name>A0AA39J6S5_9AGAR</name>
<gene>
    <name evidence="2" type="ORF">EV421DRAFT_1124020</name>
</gene>
<dbReference type="Proteomes" id="UP001175226">
    <property type="component" value="Unassembled WGS sequence"/>
</dbReference>
<evidence type="ECO:0000256" key="1">
    <source>
        <dbReference type="SAM" id="SignalP"/>
    </source>
</evidence>
<feature type="chain" id="PRO_5041335588" description="Secreted protein" evidence="1">
    <location>
        <begin position="20"/>
        <end position="112"/>
    </location>
</feature>
<organism evidence="2 3">
    <name type="scientific">Armillaria borealis</name>
    <dbReference type="NCBI Taxonomy" id="47425"/>
    <lineage>
        <taxon>Eukaryota</taxon>
        <taxon>Fungi</taxon>
        <taxon>Dikarya</taxon>
        <taxon>Basidiomycota</taxon>
        <taxon>Agaricomycotina</taxon>
        <taxon>Agaricomycetes</taxon>
        <taxon>Agaricomycetidae</taxon>
        <taxon>Agaricales</taxon>
        <taxon>Marasmiineae</taxon>
        <taxon>Physalacriaceae</taxon>
        <taxon>Armillaria</taxon>
    </lineage>
</organism>
<comment type="caution">
    <text evidence="2">The sequence shown here is derived from an EMBL/GenBank/DDBJ whole genome shotgun (WGS) entry which is preliminary data.</text>
</comment>
<sequence>MQAFLFCLSCNTVIGLALCSNLRPSNRLRCLVYSPLLINITYAYTIKPSLVPFLPCLDLGVFESPSVLLYFIFRQGHVQIAVRKYICFVAADLTNEARRSPQLNTQKARRTP</sequence>
<proteinExistence type="predicted"/>
<feature type="signal peptide" evidence="1">
    <location>
        <begin position="1"/>
        <end position="19"/>
    </location>
</feature>
<accession>A0AA39J6S5</accession>
<dbReference type="AlphaFoldDB" id="A0AA39J6S5"/>
<evidence type="ECO:0008006" key="4">
    <source>
        <dbReference type="Google" id="ProtNLM"/>
    </source>
</evidence>
<dbReference type="EMBL" id="JAUEPT010000055">
    <property type="protein sequence ID" value="KAK0436422.1"/>
    <property type="molecule type" value="Genomic_DNA"/>
</dbReference>